<keyword evidence="2" id="KW-1003">Cell membrane</keyword>
<keyword evidence="4 6" id="KW-1133">Transmembrane helix</keyword>
<reference evidence="7 8" key="1">
    <citation type="submission" date="2024-09" db="EMBL/GenBank/DDBJ databases">
        <title>Floridaenema gen nov. (Aerosakkonemataceae, Aerosakkonematales ord. nov., Cyanobacteria) from benthic tropical and subtropical fresh waters, with the description of four new species.</title>
        <authorList>
            <person name="Moretto J.A."/>
            <person name="Berthold D.E."/>
            <person name="Lefler F.W."/>
            <person name="Huang I.-S."/>
            <person name="Laughinghouse H. IV."/>
        </authorList>
    </citation>
    <scope>NUCLEOTIDE SEQUENCE [LARGE SCALE GENOMIC DNA]</scope>
    <source>
        <strain evidence="7 8">BLCC-F50</strain>
    </source>
</reference>
<feature type="transmembrane region" description="Helical" evidence="6">
    <location>
        <begin position="12"/>
        <end position="30"/>
    </location>
</feature>
<protein>
    <recommendedName>
        <fullName evidence="9">Fusaric acid resistance protein</fullName>
    </recommendedName>
</protein>
<evidence type="ECO:0000256" key="6">
    <source>
        <dbReference type="SAM" id="Phobius"/>
    </source>
</evidence>
<proteinExistence type="predicted"/>
<evidence type="ECO:0000256" key="4">
    <source>
        <dbReference type="ARBA" id="ARBA00022989"/>
    </source>
</evidence>
<sequence>MDTQYSAIVKQGLKFSLGAALLGSFFWHRADVLDNYVYPIFGYVSVLIEPAAGGAIIAGLGRVSGSALGGFIAAMLVSSFGLYGSGFFIIPPITYILSALICETYRWQAAYSQATLLGTLIAMRSVGTSDQQDIWLYLKSRLIDNWIGVLVGIAVSLLFWRQDTRTELTKNLKQFLQNVPRLFQGIVNQYALSPQLENTENNHTPVLSVVVPPASLLDRLTKITKVSLTTLTKAASEFQSQALTEENWSAILASQSQLSRQLADMLALADQNEQTLARQFRVELNQFAQHLEKSCDELSTIAHTFHSFNPDSELEQDLAIIKDKLNHLRSTGEIGEYNISETLRFFQLLQLLIQFTQELRSLQNRLLYKANVAASHRRRRLLTFPKRTSITMKRAIEIIGMGMAIGMVLAIIRHIDFPYPSAYQSAAEVIIVALVAMLVQPTRGRAIALSLAAVICFWLSLFFIYLLAISFGYNPITCFVVYFFIYVCCALLGFTPIARVGAIIAADWLGKDLYPFFYQGLAAVVIAIPCGVLIALLITTVFMGGSAANELEKSFAQTFKQLGQLYQSLLTSYLQNATPSLEITQLKATLAKTIAQHPMGLKMAGLEQGSGGLATKHKHLWNFLLGYEQTLFAQLGTLADELQQPMPDAIRQQYLSELQAIAKVTVDAFNQLSAMITAPMLSQASQGASLVREIELIEQQLLSQRVESRSYPLEQLIAFSSAFLTMKAIASNLNRISQTLPTYAQ</sequence>
<evidence type="ECO:0000256" key="3">
    <source>
        <dbReference type="ARBA" id="ARBA00022692"/>
    </source>
</evidence>
<name>A0ABV4Y0R5_9CYAN</name>
<feature type="transmembrane region" description="Helical" evidence="6">
    <location>
        <begin position="67"/>
        <end position="90"/>
    </location>
</feature>
<keyword evidence="5 6" id="KW-0472">Membrane</keyword>
<evidence type="ECO:0000256" key="1">
    <source>
        <dbReference type="ARBA" id="ARBA00004651"/>
    </source>
</evidence>
<feature type="transmembrane region" description="Helical" evidence="6">
    <location>
        <begin position="143"/>
        <end position="160"/>
    </location>
</feature>
<feature type="transmembrane region" description="Helical" evidence="6">
    <location>
        <begin position="516"/>
        <end position="543"/>
    </location>
</feature>
<keyword evidence="3 6" id="KW-0812">Transmembrane</keyword>
<dbReference type="PANTHER" id="PTHR30509:SF9">
    <property type="entry name" value="MULTIDRUG RESISTANCE PROTEIN MDTO"/>
    <property type="match status" value="1"/>
</dbReference>
<organism evidence="7 8">
    <name type="scientific">Floridaenema flaviceps BLCC-F50</name>
    <dbReference type="NCBI Taxonomy" id="3153642"/>
    <lineage>
        <taxon>Bacteria</taxon>
        <taxon>Bacillati</taxon>
        <taxon>Cyanobacteriota</taxon>
        <taxon>Cyanophyceae</taxon>
        <taxon>Oscillatoriophycideae</taxon>
        <taxon>Aerosakkonematales</taxon>
        <taxon>Aerosakkonemataceae</taxon>
        <taxon>Floridanema</taxon>
        <taxon>Floridanema flaviceps</taxon>
    </lineage>
</organism>
<dbReference type="EMBL" id="JBHFNR010000259">
    <property type="protein sequence ID" value="MFB2897583.1"/>
    <property type="molecule type" value="Genomic_DNA"/>
</dbReference>
<dbReference type="RefSeq" id="WP_413267195.1">
    <property type="nucleotide sequence ID" value="NZ_JBHFNR010000259.1"/>
</dbReference>
<evidence type="ECO:0000256" key="2">
    <source>
        <dbReference type="ARBA" id="ARBA00022475"/>
    </source>
</evidence>
<comment type="subcellular location">
    <subcellularLocation>
        <location evidence="1">Cell membrane</location>
        <topology evidence="1">Multi-pass membrane protein</topology>
    </subcellularLocation>
</comment>
<dbReference type="PANTHER" id="PTHR30509">
    <property type="entry name" value="P-HYDROXYBENZOIC ACID EFFLUX PUMP SUBUNIT-RELATED"/>
    <property type="match status" value="1"/>
</dbReference>
<dbReference type="Proteomes" id="UP001576784">
    <property type="component" value="Unassembled WGS sequence"/>
</dbReference>
<feature type="transmembrane region" description="Helical" evidence="6">
    <location>
        <begin position="479"/>
        <end position="504"/>
    </location>
</feature>
<comment type="caution">
    <text evidence="7">The sequence shown here is derived from an EMBL/GenBank/DDBJ whole genome shotgun (WGS) entry which is preliminary data.</text>
</comment>
<keyword evidence="8" id="KW-1185">Reference proteome</keyword>
<evidence type="ECO:0000313" key="7">
    <source>
        <dbReference type="EMBL" id="MFB2897583.1"/>
    </source>
</evidence>
<gene>
    <name evidence="7" type="ORF">ACE1CI_32085</name>
</gene>
<feature type="transmembrane region" description="Helical" evidence="6">
    <location>
        <begin position="36"/>
        <end position="60"/>
    </location>
</feature>
<evidence type="ECO:0000256" key="5">
    <source>
        <dbReference type="ARBA" id="ARBA00023136"/>
    </source>
</evidence>
<feature type="transmembrane region" description="Helical" evidence="6">
    <location>
        <begin position="395"/>
        <end position="415"/>
    </location>
</feature>
<feature type="transmembrane region" description="Helical" evidence="6">
    <location>
        <begin position="446"/>
        <end position="473"/>
    </location>
</feature>
<evidence type="ECO:0008006" key="9">
    <source>
        <dbReference type="Google" id="ProtNLM"/>
    </source>
</evidence>
<feature type="transmembrane region" description="Helical" evidence="6">
    <location>
        <begin position="421"/>
        <end position="439"/>
    </location>
</feature>
<evidence type="ECO:0000313" key="8">
    <source>
        <dbReference type="Proteomes" id="UP001576784"/>
    </source>
</evidence>
<accession>A0ABV4Y0R5</accession>